<evidence type="ECO:0000313" key="3">
    <source>
        <dbReference type="Proteomes" id="UP000582646"/>
    </source>
</evidence>
<sequence length="1154" mass="119071">MIDRPDTPHADVLLEGIWEDEVTPDDLASRALSAAQASSYAFRVASEGTTATAQLGEVDVTEFLESETGKWAQGFIGIVRVGESLVHVSHALGELARSLQQVNLEQSEIVYQVEADIEAAQRQSAVAGVDPAERIAELIALARARATEVADKMPTPEQSTRKKKPAVGLVSGFMAFGRVPGTSTEGVERNGRVARTGHARNGEARNGYSVRNTRAAQNGKVEHNGHAEAAEAAPINETDGHDSTLETAPAALVEQDAAVRIEADAGTVEQDAAAAAQDAFANSGDETTMVFGFMSFGRTPSSAVPAEAEVVEPTDGVEPVAAVEPTVVEPTVGADVDAEVIEGPQIEDAAPAAPSDAIDSDLDVADVTDTNDAAPVAEIDEPASANGFLDLGRVPTRALPSADDAVVPQPLMNGFLAFGRTPTANGSSAAPVPAEPSAASSGPIPIMPPAQFVPIPASSPVAAEVAGQATDEAASALPLTDEAQSGPAPAVDEVLSFGRVPSTGAWAAGAGAVPTVPSSPDPEPVAVDPPAAIEPEVAEVDIEPDAVVDEAEPALIESEAVAAGPAEDADESRDAADDAADSSEEQNEAPADDEAPADLAAEQAAEADAEADMDADAADEAAAGDEDADAAGDADVLADAADVVDDADPAEDPDVTEDSEIENESAEPVEGTEPDPAEPADATEPDDVAETSEPADMAEPADATEPDDVAETSEPADSAEPADPAEPDDLVEDAAVADEADPAQGPDEPAPALESGPEPEPVPEPEPAPAAEPAPEPEPVRPQRPARQTAKTVKFSDLMKAAGRTPVTDEPVSFAVAAAADRRTVPDPPAEPETPAAPETPEAPAAPKAPPVLATGPVILGRTEPLVLTRRASPAVQQVHDAVASILGSLRGSPHGPDSGFHWAAGLLESDSEAIMVVTTSDAGWLPPGVVIPAGARVVWNMPTGYRWAAVDDPVRQLIEYATLEDLSLTAVATTHPSRAYSAVVGAENLVGVGRPGRILEGGRSRLEATVSPARLQHIRSLNAEEAGRQARALVRDLESVAITPEHAIGIEAARLDARCFLEAKGTVPPPVLDQLHRDEQALSDVLRLDRIPASAEDLFRPTPDARRLQDRMVERAIVVATLAAAYGDVDSALYAWTFARFLAGQDQDSNQAR</sequence>
<comment type="caution">
    <text evidence="2">The sequence shown here is derived from an EMBL/GenBank/DDBJ whole genome shotgun (WGS) entry which is preliminary data.</text>
</comment>
<accession>A0A846X7H0</accession>
<protein>
    <recommendedName>
        <fullName evidence="4">DUF5632 domain-containing protein</fullName>
    </recommendedName>
</protein>
<feature type="compositionally biased region" description="Acidic residues" evidence="1">
    <location>
        <begin position="702"/>
        <end position="711"/>
    </location>
</feature>
<name>A0A846X7H0_9ACTN</name>
<evidence type="ECO:0008006" key="4">
    <source>
        <dbReference type="Google" id="ProtNLM"/>
    </source>
</evidence>
<feature type="compositionally biased region" description="Acidic residues" evidence="1">
    <location>
        <begin position="567"/>
        <end position="596"/>
    </location>
</feature>
<evidence type="ECO:0000313" key="2">
    <source>
        <dbReference type="EMBL" id="NKY20132.1"/>
    </source>
</evidence>
<feature type="compositionally biased region" description="Low complexity" evidence="1">
    <location>
        <begin position="833"/>
        <end position="846"/>
    </location>
</feature>
<gene>
    <name evidence="2" type="ORF">HF999_17365</name>
</gene>
<feature type="compositionally biased region" description="Acidic residues" evidence="1">
    <location>
        <begin position="642"/>
        <end position="690"/>
    </location>
</feature>
<dbReference type="EMBL" id="JAAXOQ010000026">
    <property type="protein sequence ID" value="NKY20132.1"/>
    <property type="molecule type" value="Genomic_DNA"/>
</dbReference>
<feature type="region of interest" description="Disordered" evidence="1">
    <location>
        <begin position="819"/>
        <end position="854"/>
    </location>
</feature>
<feature type="compositionally biased region" description="Low complexity" evidence="1">
    <location>
        <begin position="713"/>
        <end position="722"/>
    </location>
</feature>
<feature type="compositionally biased region" description="Pro residues" evidence="1">
    <location>
        <begin position="758"/>
        <end position="782"/>
    </location>
</feature>
<feature type="region of interest" description="Disordered" evidence="1">
    <location>
        <begin position="181"/>
        <end position="211"/>
    </location>
</feature>
<feature type="compositionally biased region" description="Acidic residues" evidence="1">
    <location>
        <begin position="605"/>
        <end position="632"/>
    </location>
</feature>
<evidence type="ECO:0000256" key="1">
    <source>
        <dbReference type="SAM" id="MobiDB-lite"/>
    </source>
</evidence>
<dbReference type="AlphaFoldDB" id="A0A846X7H0"/>
<keyword evidence="3" id="KW-1185">Reference proteome</keyword>
<dbReference type="RefSeq" id="WP_168547100.1">
    <property type="nucleotide sequence ID" value="NZ_BAAAKS010000036.1"/>
</dbReference>
<reference evidence="2 3" key="1">
    <citation type="submission" date="2020-04" db="EMBL/GenBank/DDBJ databases">
        <title>MicrobeNet Type strains.</title>
        <authorList>
            <person name="Nicholson A.C."/>
        </authorList>
    </citation>
    <scope>NUCLEOTIDE SEQUENCE [LARGE SCALE GENOMIC DNA]</scope>
    <source>
        <strain evidence="2 3">DSM 44113</strain>
    </source>
</reference>
<feature type="region of interest" description="Disordered" evidence="1">
    <location>
        <begin position="560"/>
        <end position="807"/>
    </location>
</feature>
<organism evidence="2 3">
    <name type="scientific">Tsukamurella spumae</name>
    <dbReference type="NCBI Taxonomy" id="44753"/>
    <lineage>
        <taxon>Bacteria</taxon>
        <taxon>Bacillati</taxon>
        <taxon>Actinomycetota</taxon>
        <taxon>Actinomycetes</taxon>
        <taxon>Mycobacteriales</taxon>
        <taxon>Tsukamurellaceae</taxon>
        <taxon>Tsukamurella</taxon>
    </lineage>
</organism>
<dbReference type="Proteomes" id="UP000582646">
    <property type="component" value="Unassembled WGS sequence"/>
</dbReference>
<proteinExistence type="predicted"/>
<feature type="compositionally biased region" description="Acidic residues" evidence="1">
    <location>
        <begin position="723"/>
        <end position="741"/>
    </location>
</feature>